<reference evidence="1" key="1">
    <citation type="journal article" date="2020" name="mSystems">
        <title>Genome- and Community-Level Interaction Insights into Carbon Utilization and Element Cycling Functions of Hydrothermarchaeota in Hydrothermal Sediment.</title>
        <authorList>
            <person name="Zhou Z."/>
            <person name="Liu Y."/>
            <person name="Xu W."/>
            <person name="Pan J."/>
            <person name="Luo Z.H."/>
            <person name="Li M."/>
        </authorList>
    </citation>
    <scope>NUCLEOTIDE SEQUENCE [LARGE SCALE GENOMIC DNA]</scope>
    <source>
        <strain evidence="1">HyVt-237</strain>
    </source>
</reference>
<organism evidence="1">
    <name type="scientific">candidate division WOR-3 bacterium</name>
    <dbReference type="NCBI Taxonomy" id="2052148"/>
    <lineage>
        <taxon>Bacteria</taxon>
        <taxon>Bacteria division WOR-3</taxon>
    </lineage>
</organism>
<comment type="caution">
    <text evidence="1">The sequence shown here is derived from an EMBL/GenBank/DDBJ whole genome shotgun (WGS) entry which is preliminary data.</text>
</comment>
<accession>A0A7C0XAN4</accession>
<sequence length="84" mass="9773">MKWNKFVLLFLLLPFVLLADPSVSYERKRIDPWTDADPFLRLNSAPVHGDSLPDELYIPGNESENRTVIDDLMILLEILGFELW</sequence>
<evidence type="ECO:0000313" key="1">
    <source>
        <dbReference type="EMBL" id="HDM89927.1"/>
    </source>
</evidence>
<dbReference type="AlphaFoldDB" id="A0A7C0XAN4"/>
<protein>
    <submittedName>
        <fullName evidence="1">Uncharacterized protein</fullName>
    </submittedName>
</protein>
<dbReference type="EMBL" id="DRBW01000068">
    <property type="protein sequence ID" value="HDM89927.1"/>
    <property type="molecule type" value="Genomic_DNA"/>
</dbReference>
<proteinExistence type="predicted"/>
<gene>
    <name evidence="1" type="ORF">ENG67_01825</name>
</gene>
<name>A0A7C0XAN4_UNCW3</name>
<dbReference type="Proteomes" id="UP000885931">
    <property type="component" value="Unassembled WGS sequence"/>
</dbReference>